<dbReference type="GO" id="GO:0006487">
    <property type="term" value="P:protein N-linked glycosylation"/>
    <property type="evidence" value="ECO:0007669"/>
    <property type="project" value="TreeGrafter"/>
</dbReference>
<evidence type="ECO:0000313" key="3">
    <source>
        <dbReference type="EMBL" id="ACB85147.1"/>
    </source>
</evidence>
<organism evidence="3 4">
    <name type="scientific">Natranaerobius thermophilus (strain ATCC BAA-1301 / DSM 18059 / JW/NM-WN-LF)</name>
    <dbReference type="NCBI Taxonomy" id="457570"/>
    <lineage>
        <taxon>Bacteria</taxon>
        <taxon>Bacillati</taxon>
        <taxon>Bacillota</taxon>
        <taxon>Clostridia</taxon>
        <taxon>Natranaerobiales</taxon>
        <taxon>Natranaerobiaceae</taxon>
        <taxon>Natranaerobius</taxon>
    </lineage>
</organism>
<protein>
    <recommendedName>
        <fullName evidence="5">Nucleotide-diphospho-sugar transferase domain-containing protein</fullName>
    </recommendedName>
</protein>
<name>B2A4H0_NATTJ</name>
<dbReference type="KEGG" id="nth:Nther_1572"/>
<evidence type="ECO:0000256" key="2">
    <source>
        <dbReference type="ARBA" id="ARBA00022679"/>
    </source>
</evidence>
<dbReference type="OrthoDB" id="2580694at2"/>
<dbReference type="Proteomes" id="UP000001683">
    <property type="component" value="Chromosome"/>
</dbReference>
<sequence length="320" mass="37821">MSIEPKYDMVICTSAIGETYHSMLKIMAPTVKYYANKHNIDYFINGQTSRFDSSRPPSWDKLILMRHLLKYYKTVMWIDADAIICNPNHDIRKDINHDFPMQLVTHFGIKPLFPNCGIWLIQQDPRSFELLEEIWAQTNFINHPWWEQGALLKLLGYKAGYTGKRKVHFYGPTKYSSWVGPLDLKWNSRPTESDVAENPAIMHFVFVPLHIRIKKMKKQYKNFLNVIQVSEFVKKLNSKHLKNKKPSIVLFKRTQKSLKPIKFIYKNELDYLSMIKKQLRNKQLTGVIILNDFAHRDYAISYLKKRGLKINRNLFILDSH</sequence>
<dbReference type="eggNOG" id="ENOG5032HIC">
    <property type="taxonomic scope" value="Bacteria"/>
</dbReference>
<gene>
    <name evidence="3" type="ordered locus">Nther_1572</name>
</gene>
<dbReference type="Gene3D" id="3.90.550.10">
    <property type="entry name" value="Spore Coat Polysaccharide Biosynthesis Protein SpsA, Chain A"/>
    <property type="match status" value="1"/>
</dbReference>
<evidence type="ECO:0008006" key="5">
    <source>
        <dbReference type="Google" id="ProtNLM"/>
    </source>
</evidence>
<dbReference type="EMBL" id="CP001034">
    <property type="protein sequence ID" value="ACB85147.1"/>
    <property type="molecule type" value="Genomic_DNA"/>
</dbReference>
<evidence type="ECO:0000256" key="1">
    <source>
        <dbReference type="ARBA" id="ARBA00022676"/>
    </source>
</evidence>
<dbReference type="PANTHER" id="PTHR31306:SF4">
    <property type="entry name" value="ALPHA-1,2-GALACTOSYLTRANSFERASE"/>
    <property type="match status" value="1"/>
</dbReference>
<dbReference type="GO" id="GO:0016757">
    <property type="term" value="F:glycosyltransferase activity"/>
    <property type="evidence" value="ECO:0007669"/>
    <property type="project" value="UniProtKB-KW"/>
</dbReference>
<dbReference type="Pfam" id="PF05637">
    <property type="entry name" value="Glyco_transf_34"/>
    <property type="match status" value="1"/>
</dbReference>
<dbReference type="PANTHER" id="PTHR31306">
    <property type="entry name" value="ALPHA-1,6-MANNOSYLTRANSFERASE MNN11-RELATED"/>
    <property type="match status" value="1"/>
</dbReference>
<dbReference type="InterPro" id="IPR008630">
    <property type="entry name" value="Glyco_trans_34"/>
</dbReference>
<keyword evidence="1" id="KW-0328">Glycosyltransferase</keyword>
<dbReference type="InParanoid" id="B2A4H0"/>
<dbReference type="RefSeq" id="WP_012448017.1">
    <property type="nucleotide sequence ID" value="NC_010718.1"/>
</dbReference>
<keyword evidence="2" id="KW-0808">Transferase</keyword>
<proteinExistence type="predicted"/>
<keyword evidence="4" id="KW-1185">Reference proteome</keyword>
<dbReference type="AlphaFoldDB" id="B2A4H0"/>
<dbReference type="InterPro" id="IPR029044">
    <property type="entry name" value="Nucleotide-diphossugar_trans"/>
</dbReference>
<evidence type="ECO:0000313" key="4">
    <source>
        <dbReference type="Proteomes" id="UP000001683"/>
    </source>
</evidence>
<accession>B2A4H0</accession>
<dbReference type="SUPFAM" id="SSF53448">
    <property type="entry name" value="Nucleotide-diphospho-sugar transferases"/>
    <property type="match status" value="1"/>
</dbReference>
<dbReference type="HOGENOM" id="CLU_868275_0_0_9"/>
<reference evidence="3 4" key="2">
    <citation type="journal article" date="2011" name="J. Bacteriol.">
        <title>Complete genome sequence of the anaerobic, halophilic alkalithermophile Natranaerobius thermophilus JW/NM-WN-LF.</title>
        <authorList>
            <person name="Zhao B."/>
            <person name="Mesbah N.M."/>
            <person name="Dalin E."/>
            <person name="Goodwin L."/>
            <person name="Nolan M."/>
            <person name="Pitluck S."/>
            <person name="Chertkov O."/>
            <person name="Brettin T.S."/>
            <person name="Han J."/>
            <person name="Larimer F.W."/>
            <person name="Land M.L."/>
            <person name="Hauser L."/>
            <person name="Kyrpides N."/>
            <person name="Wiegel J."/>
        </authorList>
    </citation>
    <scope>NUCLEOTIDE SEQUENCE [LARGE SCALE GENOMIC DNA]</scope>
    <source>
        <strain evidence="4">ATCC BAA-1301 / DSM 18059 / JW/NM-WN-LF</strain>
    </source>
</reference>
<dbReference type="GO" id="GO:0016020">
    <property type="term" value="C:membrane"/>
    <property type="evidence" value="ECO:0007669"/>
    <property type="project" value="InterPro"/>
</dbReference>
<reference evidence="3 4" key="1">
    <citation type="submission" date="2008-04" db="EMBL/GenBank/DDBJ databases">
        <title>Complete sequence of chromosome of Natranaerobius thermophilus JW/NM-WN-LF.</title>
        <authorList>
            <consortium name="US DOE Joint Genome Institute"/>
            <person name="Copeland A."/>
            <person name="Lucas S."/>
            <person name="Lapidus A."/>
            <person name="Glavina del Rio T."/>
            <person name="Dalin E."/>
            <person name="Tice H."/>
            <person name="Bruce D."/>
            <person name="Goodwin L."/>
            <person name="Pitluck S."/>
            <person name="Chertkov O."/>
            <person name="Brettin T."/>
            <person name="Detter J.C."/>
            <person name="Han C."/>
            <person name="Kuske C.R."/>
            <person name="Schmutz J."/>
            <person name="Larimer F."/>
            <person name="Land M."/>
            <person name="Hauser L."/>
            <person name="Kyrpides N."/>
            <person name="Lykidis A."/>
            <person name="Mesbah N.M."/>
            <person name="Wiegel J."/>
        </authorList>
    </citation>
    <scope>NUCLEOTIDE SEQUENCE [LARGE SCALE GENOMIC DNA]</scope>
    <source>
        <strain evidence="4">ATCC BAA-1301 / DSM 18059 / JW/NM-WN-LF</strain>
    </source>
</reference>
<dbReference type="STRING" id="457570.Nther_1572"/>